<comment type="caution">
    <text evidence="1">The sequence shown here is derived from an EMBL/GenBank/DDBJ whole genome shotgun (WGS) entry which is preliminary data.</text>
</comment>
<keyword evidence="2" id="KW-1185">Reference proteome</keyword>
<evidence type="ECO:0000313" key="1">
    <source>
        <dbReference type="EMBL" id="MDR5691907.1"/>
    </source>
</evidence>
<reference evidence="2" key="1">
    <citation type="submission" date="2023-07" db="EMBL/GenBank/DDBJ databases">
        <title>Description of three actinobacteria isolated from air of manufacturing shop in a pharmaceutical factory.</title>
        <authorList>
            <person name="Zhang D.-F."/>
        </authorList>
    </citation>
    <scope>NUCLEOTIDE SEQUENCE [LARGE SCALE GENOMIC DNA]</scope>
    <source>
        <strain evidence="2">CCTCC AB 2011122</strain>
    </source>
</reference>
<dbReference type="RefSeq" id="WP_310520491.1">
    <property type="nucleotide sequence ID" value="NZ_BAABBS010000002.1"/>
</dbReference>
<accession>A0ABU1FJG9</accession>
<evidence type="ECO:0000313" key="2">
    <source>
        <dbReference type="Proteomes" id="UP001260072"/>
    </source>
</evidence>
<dbReference type="Proteomes" id="UP001260072">
    <property type="component" value="Unassembled WGS sequence"/>
</dbReference>
<gene>
    <name evidence="1" type="ORF">RH861_07495</name>
</gene>
<dbReference type="EMBL" id="JAVKGS010000002">
    <property type="protein sequence ID" value="MDR5691907.1"/>
    <property type="molecule type" value="Genomic_DNA"/>
</dbReference>
<sequence length="120" mass="12199">MTFTRHGRDRAVRAQAGKDRGSASALFVALCDRLGIDPDSGPTLGSIYSALDAKLAKPAARQTPTGRPAPIGTASSDEALYAAAWGTNSPAAWGTNSPAALDADDEALAAKAGWTDTKGA</sequence>
<name>A0ABU1FJG9_9MICO</name>
<protein>
    <submittedName>
        <fullName evidence="1">Uncharacterized protein</fullName>
    </submittedName>
</protein>
<proteinExistence type="predicted"/>
<organism evidence="1 2">
    <name type="scientific">Agromyces indicus</name>
    <dbReference type="NCBI Taxonomy" id="758919"/>
    <lineage>
        <taxon>Bacteria</taxon>
        <taxon>Bacillati</taxon>
        <taxon>Actinomycetota</taxon>
        <taxon>Actinomycetes</taxon>
        <taxon>Micrococcales</taxon>
        <taxon>Microbacteriaceae</taxon>
        <taxon>Agromyces</taxon>
    </lineage>
</organism>